<evidence type="ECO:0000256" key="2">
    <source>
        <dbReference type="ARBA" id="ARBA00022679"/>
    </source>
</evidence>
<evidence type="ECO:0000256" key="5">
    <source>
        <dbReference type="PIRSR" id="PIRSR620019-1"/>
    </source>
</evidence>
<dbReference type="Gene3D" id="3.40.50.20">
    <property type="match status" value="1"/>
</dbReference>
<dbReference type="Pfam" id="PF17836">
    <property type="entry name" value="PglD_N"/>
    <property type="match status" value="1"/>
</dbReference>
<feature type="domain" description="PglD N-terminal" evidence="7">
    <location>
        <begin position="6"/>
        <end position="80"/>
    </location>
</feature>
<evidence type="ECO:0000313" key="9">
    <source>
        <dbReference type="Proteomes" id="UP000478505"/>
    </source>
</evidence>
<dbReference type="InterPro" id="IPR050179">
    <property type="entry name" value="Trans_hexapeptide_repeat"/>
</dbReference>
<feature type="binding site" evidence="6">
    <location>
        <position position="146"/>
    </location>
    <ligand>
        <name>acetyl-CoA</name>
        <dbReference type="ChEBI" id="CHEBI:57288"/>
    </ligand>
</feature>
<feature type="active site" description="Proton acceptor" evidence="5">
    <location>
        <position position="137"/>
    </location>
</feature>
<comment type="similarity">
    <text evidence="1">Belongs to the transferase hexapeptide repeat family.</text>
</comment>
<dbReference type="RefSeq" id="WP_164003327.1">
    <property type="nucleotide sequence ID" value="NZ_JAAIKD010000001.1"/>
</dbReference>
<dbReference type="GO" id="GO:0016746">
    <property type="term" value="F:acyltransferase activity"/>
    <property type="evidence" value="ECO:0007669"/>
    <property type="project" value="UniProtKB-KW"/>
</dbReference>
<evidence type="ECO:0000313" key="8">
    <source>
        <dbReference type="EMBL" id="NEV92738.1"/>
    </source>
</evidence>
<dbReference type="PANTHER" id="PTHR43300">
    <property type="entry name" value="ACETYLTRANSFERASE"/>
    <property type="match status" value="1"/>
</dbReference>
<dbReference type="AlphaFoldDB" id="A0A6B3QYH9"/>
<evidence type="ECO:0000256" key="3">
    <source>
        <dbReference type="ARBA" id="ARBA00022737"/>
    </source>
</evidence>
<proteinExistence type="inferred from homology"/>
<sequence>MLNKKAVLVGYSGHALVVGDTAILSGIDLSYYTDKRENTNNVFNLEYLGFEGDVYYRHWSKNYSYILGIGDNSIREKTAQILLKNQQEILNIHHKSASISKLAKLGKGCFVGSHVSLNALASIGDFCVLNTGCIIEHECNIQQSSHIAPGAVLAGNVSVGCRTFVGANSVIKQGVKIGDDVIIGAGSVVINDIPDHTTVVGNPTKEINK</sequence>
<dbReference type="Pfam" id="PF00132">
    <property type="entry name" value="Hexapep"/>
    <property type="match status" value="1"/>
</dbReference>
<evidence type="ECO:0000259" key="7">
    <source>
        <dbReference type="Pfam" id="PF17836"/>
    </source>
</evidence>
<dbReference type="Gene3D" id="2.160.10.10">
    <property type="entry name" value="Hexapeptide repeat proteins"/>
    <property type="match status" value="1"/>
</dbReference>
<dbReference type="InterPro" id="IPR018357">
    <property type="entry name" value="Hexapep_transf_CS"/>
</dbReference>
<keyword evidence="2 8" id="KW-0808">Transferase</keyword>
<name>A0A6B3QYH9_9FLAO</name>
<protein>
    <submittedName>
        <fullName evidence="8">Acetyltransferase</fullName>
    </submittedName>
</protein>
<organism evidence="8 9">
    <name type="scientific">Psychroflexus aurantiacus</name>
    <dbReference type="NCBI Taxonomy" id="2709310"/>
    <lineage>
        <taxon>Bacteria</taxon>
        <taxon>Pseudomonadati</taxon>
        <taxon>Bacteroidota</taxon>
        <taxon>Flavobacteriia</taxon>
        <taxon>Flavobacteriales</taxon>
        <taxon>Flavobacteriaceae</taxon>
        <taxon>Psychroflexus</taxon>
    </lineage>
</organism>
<evidence type="ECO:0000256" key="1">
    <source>
        <dbReference type="ARBA" id="ARBA00007274"/>
    </source>
</evidence>
<feature type="binding site" evidence="6">
    <location>
        <begin position="12"/>
        <end position="14"/>
    </location>
    <ligand>
        <name>substrate</name>
    </ligand>
</feature>
<dbReference type="InterPro" id="IPR001451">
    <property type="entry name" value="Hexapep"/>
</dbReference>
<keyword evidence="3" id="KW-0677">Repeat</keyword>
<feature type="site" description="Increases basicity of active site His" evidence="5">
    <location>
        <position position="138"/>
    </location>
</feature>
<dbReference type="PANTHER" id="PTHR43300:SF7">
    <property type="entry name" value="UDP-N-ACETYLBACILLOSAMINE N-ACETYLTRANSFERASE"/>
    <property type="match status" value="1"/>
</dbReference>
<accession>A0A6B3QYH9</accession>
<dbReference type="EMBL" id="JAAIKD010000001">
    <property type="protein sequence ID" value="NEV92738.1"/>
    <property type="molecule type" value="Genomic_DNA"/>
</dbReference>
<dbReference type="NCBIfam" id="TIGR03570">
    <property type="entry name" value="NeuD_NnaD"/>
    <property type="match status" value="1"/>
</dbReference>
<dbReference type="PROSITE" id="PS00101">
    <property type="entry name" value="HEXAPEP_TRANSFERASES"/>
    <property type="match status" value="1"/>
</dbReference>
<dbReference type="SUPFAM" id="SSF51161">
    <property type="entry name" value="Trimeric LpxA-like enzymes"/>
    <property type="match status" value="1"/>
</dbReference>
<dbReference type="CDD" id="cd03360">
    <property type="entry name" value="LbH_AT_putative"/>
    <property type="match status" value="1"/>
</dbReference>
<dbReference type="Proteomes" id="UP000478505">
    <property type="component" value="Unassembled WGS sequence"/>
</dbReference>
<dbReference type="InterPro" id="IPR041561">
    <property type="entry name" value="PglD_N"/>
</dbReference>
<evidence type="ECO:0000256" key="6">
    <source>
        <dbReference type="PIRSR" id="PIRSR620019-2"/>
    </source>
</evidence>
<dbReference type="InterPro" id="IPR020019">
    <property type="entry name" value="AcTrfase_PglD-like"/>
</dbReference>
<reference evidence="8 9" key="1">
    <citation type="submission" date="2020-02" db="EMBL/GenBank/DDBJ databases">
        <title>Flavobacteriaceae Psychroflexus bacterium YR1-1, complete genome.</title>
        <authorList>
            <person name="Li Y."/>
            <person name="Wu S."/>
        </authorList>
    </citation>
    <scope>NUCLEOTIDE SEQUENCE [LARGE SCALE GENOMIC DNA]</scope>
    <source>
        <strain evidence="8 9">YR1-1</strain>
    </source>
</reference>
<evidence type="ECO:0000256" key="4">
    <source>
        <dbReference type="ARBA" id="ARBA00023315"/>
    </source>
</evidence>
<keyword evidence="4" id="KW-0012">Acyltransferase</keyword>
<gene>
    <name evidence="8" type="ORF">G3567_01085</name>
</gene>
<keyword evidence="9" id="KW-1185">Reference proteome</keyword>
<feature type="binding site" evidence="6">
    <location>
        <position position="70"/>
    </location>
    <ligand>
        <name>substrate</name>
    </ligand>
</feature>
<comment type="caution">
    <text evidence="8">The sequence shown here is derived from an EMBL/GenBank/DDBJ whole genome shotgun (WGS) entry which is preliminary data.</text>
</comment>
<dbReference type="InterPro" id="IPR011004">
    <property type="entry name" value="Trimer_LpxA-like_sf"/>
</dbReference>